<accession>A0AAV7LJ36</accession>
<comment type="caution">
    <text evidence="2">The sequence shown here is derived from an EMBL/GenBank/DDBJ whole genome shotgun (WGS) entry which is preliminary data.</text>
</comment>
<protein>
    <submittedName>
        <fullName evidence="2">Uncharacterized protein</fullName>
    </submittedName>
</protein>
<evidence type="ECO:0000256" key="1">
    <source>
        <dbReference type="SAM" id="MobiDB-lite"/>
    </source>
</evidence>
<feature type="region of interest" description="Disordered" evidence="1">
    <location>
        <begin position="63"/>
        <end position="86"/>
    </location>
</feature>
<evidence type="ECO:0000313" key="2">
    <source>
        <dbReference type="EMBL" id="KAJ1091042.1"/>
    </source>
</evidence>
<name>A0AAV7LJ36_PLEWA</name>
<dbReference type="Proteomes" id="UP001066276">
    <property type="component" value="Chromosome 11"/>
</dbReference>
<dbReference type="AlphaFoldDB" id="A0AAV7LJ36"/>
<reference evidence="2" key="1">
    <citation type="journal article" date="2022" name="bioRxiv">
        <title>Sequencing and chromosome-scale assembly of the giantPleurodeles waltlgenome.</title>
        <authorList>
            <person name="Brown T."/>
            <person name="Elewa A."/>
            <person name="Iarovenko S."/>
            <person name="Subramanian E."/>
            <person name="Araus A.J."/>
            <person name="Petzold A."/>
            <person name="Susuki M."/>
            <person name="Suzuki K.-i.T."/>
            <person name="Hayashi T."/>
            <person name="Toyoda A."/>
            <person name="Oliveira C."/>
            <person name="Osipova E."/>
            <person name="Leigh N.D."/>
            <person name="Simon A."/>
            <person name="Yun M.H."/>
        </authorList>
    </citation>
    <scope>NUCLEOTIDE SEQUENCE</scope>
    <source>
        <strain evidence="2">20211129_DDA</strain>
        <tissue evidence="2">Liver</tissue>
    </source>
</reference>
<sequence>MALIAARLLKCKGSRCPASQGGGTALIYCGGRERRSGHPARGRRWPCRDTVSGALSAACTPLSPREKECGGTRPTIGGPYRECEGVDQSEGGWDQWRREVGHRLPPQSREGERLPDASLLEDRIPLEPLNRLGTSVIYIKLINNSPDPLRNLKEKWVTDLGPLEEKE</sequence>
<keyword evidence="3" id="KW-1185">Reference proteome</keyword>
<dbReference type="EMBL" id="JANPWB010000015">
    <property type="protein sequence ID" value="KAJ1091042.1"/>
    <property type="molecule type" value="Genomic_DNA"/>
</dbReference>
<evidence type="ECO:0000313" key="3">
    <source>
        <dbReference type="Proteomes" id="UP001066276"/>
    </source>
</evidence>
<gene>
    <name evidence="2" type="ORF">NDU88_004170</name>
</gene>
<organism evidence="2 3">
    <name type="scientific">Pleurodeles waltl</name>
    <name type="common">Iberian ribbed newt</name>
    <dbReference type="NCBI Taxonomy" id="8319"/>
    <lineage>
        <taxon>Eukaryota</taxon>
        <taxon>Metazoa</taxon>
        <taxon>Chordata</taxon>
        <taxon>Craniata</taxon>
        <taxon>Vertebrata</taxon>
        <taxon>Euteleostomi</taxon>
        <taxon>Amphibia</taxon>
        <taxon>Batrachia</taxon>
        <taxon>Caudata</taxon>
        <taxon>Salamandroidea</taxon>
        <taxon>Salamandridae</taxon>
        <taxon>Pleurodelinae</taxon>
        <taxon>Pleurodeles</taxon>
    </lineage>
</organism>
<proteinExistence type="predicted"/>